<proteinExistence type="predicted"/>
<dbReference type="Proteomes" id="UP000034954">
    <property type="component" value="Unassembled WGS sequence"/>
</dbReference>
<evidence type="ECO:0008006" key="3">
    <source>
        <dbReference type="Google" id="ProtNLM"/>
    </source>
</evidence>
<name>A0A0M2UUF1_9BACT</name>
<organism evidence="1 2">
    <name type="scientific">Candidatus Brocadia fulgida</name>
    <dbReference type="NCBI Taxonomy" id="380242"/>
    <lineage>
        <taxon>Bacteria</taxon>
        <taxon>Pseudomonadati</taxon>
        <taxon>Planctomycetota</taxon>
        <taxon>Candidatus Brocadiia</taxon>
        <taxon>Candidatus Brocadiales</taxon>
        <taxon>Candidatus Brocadiaceae</taxon>
        <taxon>Candidatus Brocadia</taxon>
    </lineage>
</organism>
<keyword evidence="2" id="KW-1185">Reference proteome</keyword>
<evidence type="ECO:0000313" key="2">
    <source>
        <dbReference type="Proteomes" id="UP000034954"/>
    </source>
</evidence>
<comment type="caution">
    <text evidence="1">The sequence shown here is derived from an EMBL/GenBank/DDBJ whole genome shotgun (WGS) entry which is preliminary data.</text>
</comment>
<protein>
    <recommendedName>
        <fullName evidence="3">Phage-Barnase-EndoU-ColicinE5/D-RelE like nuclease 2 domain-containing protein</fullName>
    </recommendedName>
</protein>
<gene>
    <name evidence="1" type="ORF">BROFUL_01615</name>
</gene>
<reference evidence="1 2" key="1">
    <citation type="journal article" date="2013" name="BMC Microbiol.">
        <title>Identification of the type II cytochrome c maturation pathway in anammox bacteria by comparative genomics.</title>
        <authorList>
            <person name="Ferousi C."/>
            <person name="Speth D.R."/>
            <person name="Reimann J."/>
            <person name="Op den Camp H.J."/>
            <person name="Allen J.W."/>
            <person name="Keltjens J.T."/>
            <person name="Jetten M.S."/>
        </authorList>
    </citation>
    <scope>NUCLEOTIDE SEQUENCE [LARGE SCALE GENOMIC DNA]</scope>
    <source>
        <strain evidence="1">RU1</strain>
    </source>
</reference>
<evidence type="ECO:0000313" key="1">
    <source>
        <dbReference type="EMBL" id="KKO19683.1"/>
    </source>
</evidence>
<sequence>MIIVKSKNNVPLRLTKERWNHIILRHPEMDVQKEHVLETVTIPDLIQEGDFGEFLAVKFYEKTPLTSKYLVVIYKEVIDTDGFIITAYYATKPSERRKILWKR</sequence>
<dbReference type="AlphaFoldDB" id="A0A0M2UUF1"/>
<accession>A0A0M2UUF1</accession>
<dbReference type="EMBL" id="LAQJ01000169">
    <property type="protein sequence ID" value="KKO19683.1"/>
    <property type="molecule type" value="Genomic_DNA"/>
</dbReference>